<dbReference type="PANTHER" id="PTHR12789:SF0">
    <property type="entry name" value="DENSITY-REGULATED PROTEIN"/>
    <property type="match status" value="1"/>
</dbReference>
<evidence type="ECO:0000256" key="3">
    <source>
        <dbReference type="ARBA" id="ARBA00022917"/>
    </source>
</evidence>
<dbReference type="InterPro" id="IPR005872">
    <property type="entry name" value="SUI1_arc_bac"/>
</dbReference>
<feature type="domain" description="SUI1" evidence="5">
    <location>
        <begin position="27"/>
        <end position="92"/>
    </location>
</feature>
<dbReference type="InterPro" id="IPR036877">
    <property type="entry name" value="SUI1_dom_sf"/>
</dbReference>
<dbReference type="Pfam" id="PF01253">
    <property type="entry name" value="SUI1"/>
    <property type="match status" value="1"/>
</dbReference>
<dbReference type="InterPro" id="IPR001950">
    <property type="entry name" value="SUI1"/>
</dbReference>
<reference evidence="6" key="2">
    <citation type="submission" date="2021-05" db="EMBL/GenBank/DDBJ databases">
        <title>Protein family content uncovers lineage relationships and bacterial pathway maintenance mechanisms in DPANN archaea.</title>
        <authorList>
            <person name="Castelle C.J."/>
            <person name="Meheust R."/>
            <person name="Jaffe A.L."/>
            <person name="Seitz K."/>
            <person name="Gong X."/>
            <person name="Baker B.J."/>
            <person name="Banfield J.F."/>
        </authorList>
    </citation>
    <scope>NUCLEOTIDE SEQUENCE</scope>
    <source>
        <strain evidence="6">RIFCSPLOWO2_01_FULL_AR10_48_17</strain>
    </source>
</reference>
<comment type="similarity">
    <text evidence="1 4">Belongs to the SUI1 family.</text>
</comment>
<keyword evidence="2 4" id="KW-0810">Translation regulation</keyword>
<proteinExistence type="inferred from homology"/>
<evidence type="ECO:0000256" key="4">
    <source>
        <dbReference type="PIRNR" id="PIRNR037511"/>
    </source>
</evidence>
<protein>
    <recommendedName>
        <fullName evidence="4">Protein translation factor SUI1 homolog</fullName>
    </recommendedName>
</protein>
<dbReference type="PROSITE" id="PS50296">
    <property type="entry name" value="SUI1"/>
    <property type="match status" value="1"/>
</dbReference>
<accession>A0A8T4L699</accession>
<dbReference type="InterPro" id="IPR050318">
    <property type="entry name" value="DENR/SUI1_TIF"/>
</dbReference>
<gene>
    <name evidence="6" type="primary">yciH</name>
    <name evidence="6" type="ORF">J4215_05875</name>
</gene>
<dbReference type="Proteomes" id="UP000675968">
    <property type="component" value="Unassembled WGS sequence"/>
</dbReference>
<reference evidence="6" key="1">
    <citation type="submission" date="2021-03" db="EMBL/GenBank/DDBJ databases">
        <authorList>
            <person name="Jaffe A."/>
        </authorList>
    </citation>
    <scope>NUCLEOTIDE SEQUENCE</scope>
    <source>
        <strain evidence="6">RIFCSPLOWO2_01_FULL_AR10_48_17</strain>
    </source>
</reference>
<evidence type="ECO:0000256" key="1">
    <source>
        <dbReference type="ARBA" id="ARBA00005422"/>
    </source>
</evidence>
<dbReference type="NCBIfam" id="NF002096">
    <property type="entry name" value="PRK00939.1"/>
    <property type="match status" value="1"/>
</dbReference>
<dbReference type="GO" id="GO:0003729">
    <property type="term" value="F:mRNA binding"/>
    <property type="evidence" value="ECO:0007669"/>
    <property type="project" value="TreeGrafter"/>
</dbReference>
<keyword evidence="3 4" id="KW-0648">Protein biosynthesis</keyword>
<organism evidence="6 7">
    <name type="scientific">Candidatus Iainarchaeum sp</name>
    <dbReference type="NCBI Taxonomy" id="3101447"/>
    <lineage>
        <taxon>Archaea</taxon>
        <taxon>Candidatus Iainarchaeota</taxon>
        <taxon>Candidatus Iainarchaeia</taxon>
        <taxon>Candidatus Iainarchaeales</taxon>
        <taxon>Candidatus Iainarchaeaceae</taxon>
        <taxon>Candidatus Iainarchaeum</taxon>
    </lineage>
</organism>
<dbReference type="PANTHER" id="PTHR12789">
    <property type="entry name" value="DENSITY-REGULATED PROTEIN HOMOLOG"/>
    <property type="match status" value="1"/>
</dbReference>
<evidence type="ECO:0000313" key="6">
    <source>
        <dbReference type="EMBL" id="MBS3062084.1"/>
    </source>
</evidence>
<comment type="caution">
    <text evidence="6">The sequence shown here is derived from an EMBL/GenBank/DDBJ whole genome shotgun (WGS) entry which is preliminary data.</text>
</comment>
<dbReference type="EMBL" id="JAGVWC010000012">
    <property type="protein sequence ID" value="MBS3062084.1"/>
    <property type="molecule type" value="Genomic_DNA"/>
</dbReference>
<dbReference type="GO" id="GO:0002188">
    <property type="term" value="P:translation reinitiation"/>
    <property type="evidence" value="ECO:0007669"/>
    <property type="project" value="UniProtKB-UniRule"/>
</dbReference>
<evidence type="ECO:0000313" key="7">
    <source>
        <dbReference type="Proteomes" id="UP000675968"/>
    </source>
</evidence>
<name>A0A8T4L699_9ARCH</name>
<sequence length="101" mass="11355">MDEICQTCGLPKSLCVCGQIEKEQQKIKIRMITRKFGKQVTHVSGFDTEELAKELEKVLKKKLACGGTSKNKIIELQGNHARKVKEVLLAEGYNEALIDDH</sequence>
<dbReference type="PIRSF" id="PIRSF037511">
    <property type="entry name" value="Transl_init_SUI1_pro"/>
    <property type="match status" value="1"/>
</dbReference>
<dbReference type="GO" id="GO:0003743">
    <property type="term" value="F:translation initiation factor activity"/>
    <property type="evidence" value="ECO:0007669"/>
    <property type="project" value="UniProtKB-UniRule"/>
</dbReference>
<evidence type="ECO:0000259" key="5">
    <source>
        <dbReference type="PROSITE" id="PS50296"/>
    </source>
</evidence>
<evidence type="ECO:0000256" key="2">
    <source>
        <dbReference type="ARBA" id="ARBA00022845"/>
    </source>
</evidence>
<dbReference type="Gene3D" id="3.30.780.10">
    <property type="entry name" value="SUI1-like domain"/>
    <property type="match status" value="1"/>
</dbReference>
<dbReference type="GO" id="GO:0006417">
    <property type="term" value="P:regulation of translation"/>
    <property type="evidence" value="ECO:0007669"/>
    <property type="project" value="UniProtKB-KW"/>
</dbReference>
<dbReference type="GO" id="GO:0001731">
    <property type="term" value="P:formation of translation preinitiation complex"/>
    <property type="evidence" value="ECO:0007669"/>
    <property type="project" value="UniProtKB-UniRule"/>
</dbReference>
<dbReference type="SUPFAM" id="SSF55159">
    <property type="entry name" value="eIF1-like"/>
    <property type="match status" value="1"/>
</dbReference>
<dbReference type="AlphaFoldDB" id="A0A8T4L699"/>